<accession>A0A291RKX0</accession>
<proteinExistence type="predicted"/>
<dbReference type="AlphaFoldDB" id="A0A291RKX0"/>
<dbReference type="KEGG" id="ntp:CRH09_18115"/>
<protein>
    <submittedName>
        <fullName evidence="1">Uncharacterized protein</fullName>
    </submittedName>
</protein>
<sequence length="106" mass="11604">MKPKAVGFVDKQLSGAQGYHHEIKIRDTAKNWHLDLARTMTPGPEVDDPIKRLLTMIGRLGASTVIAPRLTHFGGYEDSVIACATVIEAETGTVWRRGEFGFGAQP</sequence>
<evidence type="ECO:0000313" key="1">
    <source>
        <dbReference type="EMBL" id="ATL67824.1"/>
    </source>
</evidence>
<dbReference type="EMBL" id="CP023778">
    <property type="protein sequence ID" value="ATL67824.1"/>
    <property type="molecule type" value="Genomic_DNA"/>
</dbReference>
<organism evidence="1 2">
    <name type="scientific">Nocardia terpenica</name>
    <dbReference type="NCBI Taxonomy" id="455432"/>
    <lineage>
        <taxon>Bacteria</taxon>
        <taxon>Bacillati</taxon>
        <taxon>Actinomycetota</taxon>
        <taxon>Actinomycetes</taxon>
        <taxon>Mycobacteriales</taxon>
        <taxon>Nocardiaceae</taxon>
        <taxon>Nocardia</taxon>
    </lineage>
</organism>
<gene>
    <name evidence="1" type="ORF">CRH09_18115</name>
</gene>
<dbReference type="Proteomes" id="UP000221961">
    <property type="component" value="Chromosome"/>
</dbReference>
<evidence type="ECO:0000313" key="2">
    <source>
        <dbReference type="Proteomes" id="UP000221961"/>
    </source>
</evidence>
<reference evidence="1 2" key="1">
    <citation type="submission" date="2017-10" db="EMBL/GenBank/DDBJ databases">
        <title>Comparative genomics between pathogenic Norcardia.</title>
        <authorList>
            <person name="Zeng L."/>
        </authorList>
    </citation>
    <scope>NUCLEOTIDE SEQUENCE [LARGE SCALE GENOMIC DNA]</scope>
    <source>
        <strain evidence="1 2">NC_YFY_NT001</strain>
    </source>
</reference>
<name>A0A291RKX0_9NOCA</name>